<dbReference type="OrthoDB" id="9810365at2"/>
<dbReference type="EC" id="6.1.1.5" evidence="10"/>
<dbReference type="GO" id="GO:0002161">
    <property type="term" value="F:aminoacyl-tRNA deacylase activity"/>
    <property type="evidence" value="ECO:0007669"/>
    <property type="project" value="InterPro"/>
</dbReference>
<keyword evidence="2 10" id="KW-0963">Cytoplasm</keyword>
<dbReference type="InterPro" id="IPR023585">
    <property type="entry name" value="Ile-tRNA-ligase_type1"/>
</dbReference>
<comment type="similarity">
    <text evidence="1 10">Belongs to the class-I aminoacyl-tRNA synthetase family. IleS type 1 subfamily.</text>
</comment>
<evidence type="ECO:0000256" key="6">
    <source>
        <dbReference type="ARBA" id="ARBA00022917"/>
    </source>
</evidence>
<keyword evidence="14" id="KW-1185">Reference proteome</keyword>
<evidence type="ECO:0000313" key="13">
    <source>
        <dbReference type="EMBL" id="VEU75801.1"/>
    </source>
</evidence>
<dbReference type="InterPro" id="IPR050081">
    <property type="entry name" value="Ile-tRNA_ligase"/>
</dbReference>
<dbReference type="InterPro" id="IPR002300">
    <property type="entry name" value="aa-tRNA-synth_Ia"/>
</dbReference>
<dbReference type="Gene3D" id="1.10.730.20">
    <property type="match status" value="1"/>
</dbReference>
<dbReference type="CDD" id="cd00818">
    <property type="entry name" value="IleRS_core"/>
    <property type="match status" value="1"/>
</dbReference>
<dbReference type="GO" id="GO:0005829">
    <property type="term" value="C:cytosol"/>
    <property type="evidence" value="ECO:0007669"/>
    <property type="project" value="TreeGrafter"/>
</dbReference>
<dbReference type="SUPFAM" id="SSF52374">
    <property type="entry name" value="Nucleotidylyl transferase"/>
    <property type="match status" value="1"/>
</dbReference>
<feature type="binding site" evidence="10">
    <location>
        <position position="867"/>
    </location>
    <ligand>
        <name>Zn(2+)</name>
        <dbReference type="ChEBI" id="CHEBI:29105"/>
    </ligand>
</feature>
<feature type="short sequence motif" description="'HIGH' region" evidence="10">
    <location>
        <begin position="60"/>
        <end position="70"/>
    </location>
</feature>
<evidence type="ECO:0000313" key="14">
    <source>
        <dbReference type="Proteomes" id="UP000290243"/>
    </source>
</evidence>
<feature type="short sequence motif" description="'KMSKS' region" evidence="10">
    <location>
        <begin position="595"/>
        <end position="599"/>
    </location>
</feature>
<organism evidence="13 14">
    <name type="scientific">Mycoplasmopsis maculosa</name>
    <dbReference type="NCBI Taxonomy" id="114885"/>
    <lineage>
        <taxon>Bacteria</taxon>
        <taxon>Bacillati</taxon>
        <taxon>Mycoplasmatota</taxon>
        <taxon>Mycoplasmoidales</taxon>
        <taxon>Metamycoplasmataceae</taxon>
        <taxon>Mycoplasmopsis</taxon>
    </lineage>
</organism>
<feature type="domain" description="Methionyl/Valyl/Leucyl/Isoleucyl-tRNA synthetase anticodon-binding" evidence="12">
    <location>
        <begin position="676"/>
        <end position="825"/>
    </location>
</feature>
<dbReference type="Pfam" id="PF00133">
    <property type="entry name" value="tRNA-synt_1"/>
    <property type="match status" value="1"/>
</dbReference>
<evidence type="ECO:0000256" key="10">
    <source>
        <dbReference type="HAMAP-Rule" id="MF_02002"/>
    </source>
</evidence>
<accession>A0A449B5B8</accession>
<dbReference type="GO" id="GO:0005524">
    <property type="term" value="F:ATP binding"/>
    <property type="evidence" value="ECO:0007669"/>
    <property type="project" value="UniProtKB-UniRule"/>
</dbReference>
<dbReference type="PANTHER" id="PTHR42765">
    <property type="entry name" value="SOLEUCYL-TRNA SYNTHETASE"/>
    <property type="match status" value="1"/>
</dbReference>
<dbReference type="PRINTS" id="PR00984">
    <property type="entry name" value="TRNASYNTHILE"/>
</dbReference>
<dbReference type="PROSITE" id="PS00178">
    <property type="entry name" value="AA_TRNA_LIGASE_I"/>
    <property type="match status" value="1"/>
</dbReference>
<evidence type="ECO:0000256" key="3">
    <source>
        <dbReference type="ARBA" id="ARBA00022598"/>
    </source>
</evidence>
<dbReference type="SUPFAM" id="SSF47323">
    <property type="entry name" value="Anticodon-binding domain of a subclass of class I aminoacyl-tRNA synthetases"/>
    <property type="match status" value="1"/>
</dbReference>
<dbReference type="Proteomes" id="UP000290243">
    <property type="component" value="Chromosome"/>
</dbReference>
<protein>
    <recommendedName>
        <fullName evidence="10">Isoleucine--tRNA ligase</fullName>
        <ecNumber evidence="10">6.1.1.5</ecNumber>
    </recommendedName>
    <alternativeName>
        <fullName evidence="10">Isoleucyl-tRNA synthetase</fullName>
        <shortName evidence="10">IleRS</shortName>
    </alternativeName>
</protein>
<feature type="binding site" evidence="10">
    <location>
        <position position="884"/>
    </location>
    <ligand>
        <name>Zn(2+)</name>
        <dbReference type="ChEBI" id="CHEBI:29105"/>
    </ligand>
</feature>
<dbReference type="GO" id="GO:0006428">
    <property type="term" value="P:isoleucyl-tRNA aminoacylation"/>
    <property type="evidence" value="ECO:0007669"/>
    <property type="project" value="UniProtKB-UniRule"/>
</dbReference>
<evidence type="ECO:0000259" key="12">
    <source>
        <dbReference type="Pfam" id="PF08264"/>
    </source>
</evidence>
<gene>
    <name evidence="10 13" type="primary">ileS</name>
    <name evidence="13" type="ORF">NCTC10168_00749</name>
</gene>
<dbReference type="PANTHER" id="PTHR42765:SF1">
    <property type="entry name" value="ISOLEUCINE--TRNA LIGASE, MITOCHONDRIAL"/>
    <property type="match status" value="1"/>
</dbReference>
<dbReference type="SUPFAM" id="SSF50677">
    <property type="entry name" value="ValRS/IleRS/LeuRS editing domain"/>
    <property type="match status" value="1"/>
</dbReference>
<comment type="domain">
    <text evidence="10">IleRS has two distinct active sites: one for aminoacylation and one for editing. The misactivated valine is translocated from the active site to the editing site, which sterically excludes the correctly activated isoleucine. The single editing site contains two valyl binding pockets, one specific for each substrate (Val-AMP or Val-tRNA(Ile)).</text>
</comment>
<keyword evidence="5 10" id="KW-0067">ATP-binding</keyword>
<evidence type="ECO:0000256" key="2">
    <source>
        <dbReference type="ARBA" id="ARBA00022490"/>
    </source>
</evidence>
<dbReference type="InterPro" id="IPR033708">
    <property type="entry name" value="Anticodon_Ile_BEm"/>
</dbReference>
<dbReference type="GO" id="GO:0004822">
    <property type="term" value="F:isoleucine-tRNA ligase activity"/>
    <property type="evidence" value="ECO:0007669"/>
    <property type="project" value="UniProtKB-UniRule"/>
</dbReference>
<keyword evidence="10" id="KW-0479">Metal-binding</keyword>
<keyword evidence="6 10" id="KW-0648">Protein biosynthesis</keyword>
<dbReference type="InterPro" id="IPR009080">
    <property type="entry name" value="tRNAsynth_Ia_anticodon-bd"/>
</dbReference>
<evidence type="ECO:0000256" key="9">
    <source>
        <dbReference type="ARBA" id="ARBA00048359"/>
    </source>
</evidence>
<dbReference type="GO" id="GO:0000049">
    <property type="term" value="F:tRNA binding"/>
    <property type="evidence" value="ECO:0007669"/>
    <property type="project" value="InterPro"/>
</dbReference>
<dbReference type="InterPro" id="IPR013155">
    <property type="entry name" value="M/V/L/I-tRNA-synth_anticd-bd"/>
</dbReference>
<evidence type="ECO:0000256" key="1">
    <source>
        <dbReference type="ARBA" id="ARBA00006887"/>
    </source>
</evidence>
<comment type="subunit">
    <text evidence="10">Monomer.</text>
</comment>
<keyword evidence="4 10" id="KW-0547">Nucleotide-binding</keyword>
<feature type="binding site" evidence="10">
    <location>
        <position position="598"/>
    </location>
    <ligand>
        <name>ATP</name>
        <dbReference type="ChEBI" id="CHEBI:30616"/>
    </ligand>
</feature>
<reference evidence="13 14" key="1">
    <citation type="submission" date="2019-01" db="EMBL/GenBank/DDBJ databases">
        <authorList>
            <consortium name="Pathogen Informatics"/>
        </authorList>
    </citation>
    <scope>NUCLEOTIDE SEQUENCE [LARGE SCALE GENOMIC DNA]</scope>
    <source>
        <strain evidence="13 14">NCTC10168</strain>
    </source>
</reference>
<feature type="domain" description="Aminoacyl-tRNA synthetase class Ia" evidence="11">
    <location>
        <begin position="32"/>
        <end position="633"/>
    </location>
</feature>
<sequence length="891" mass="103408">MNADELKKTLNMPKTDFEMRANLTVKEPLFREEWLKINLYKKVLEKNKNNEAFILHDGPPYANGSIHIGHALNKILKDIIIRYKSLRGFYTPYVPGWDTHGLPIEHKMLTEMKTNHKNISAVELRKKAHEYALSQVDHQKKQFEQLQMLTDFEKIYLTLDPKFEADQLRLFKKMIMSGLVYKGLKPVYWSPSSQTALAEAEVEYKDVISPSIYVAFNIVDNLINKSIKLNDKLVIWTTTPWTLLANSGIAIGEQFEYARIEKDNVGYIVAKDLVEKIISEFKWNINEIKITNTFKANELVGIKYLGVLNNLECPVVIGHHVTLESGSGLVHIAPLFGEDDFLIGNKNSLEMIMHVKDDGVINEYGKTYEGQFYEKANDLIFVELEDKKALLSKSSIKHSYPHDWRTHKPILFRGTPQWFVSIDKIKPNLLNELDKIKTYPEWAKKRLINMIADRNDWTISRQRTWGVPIIVFYDKDNKPVIKEDIFDHVISLVEEKGTDIWWELSADELLPEEYKNLGYTKEMYIMDVWFDSGSTSIAVDIMENASVPYDLYLEGSDQYRGWFNSSLINSVAYTNKAPYKQIVSHGFVLDAKGEKMSKSKGNVIDPLKIISKSGSDILRLWVANSEYTNDVTIGDEIMNQNTEVYRKIRNTLKFLLGNISDFTYDPLLKRSGVHLYIKEKLEEFKSQVLQAYDEYKFINVVKLINNYVVDLSSFYLNISKDILYVEAKKSINRLMVQTNIYEITDFLIKAIAPILPTTAEDAYKHFNKENKKESIHLESLEEIIQFDSQIIEQWNEFFDLRDKVNILLENAIKEGKIKRTNEAKLTLSINSDFLKELDLKQLLMVGLIEFSNENIVSTFESVKCLRCWNHYIPNQIKDDVCQMCYKVINNK</sequence>
<feature type="binding site" evidence="10">
    <location>
        <position position="881"/>
    </location>
    <ligand>
        <name>Zn(2+)</name>
        <dbReference type="ChEBI" id="CHEBI:29105"/>
    </ligand>
</feature>
<dbReference type="InterPro" id="IPR001412">
    <property type="entry name" value="aa-tRNA-synth_I_CS"/>
</dbReference>
<dbReference type="InterPro" id="IPR002301">
    <property type="entry name" value="Ile-tRNA-ligase"/>
</dbReference>
<dbReference type="NCBIfam" id="TIGR00392">
    <property type="entry name" value="ileS"/>
    <property type="match status" value="1"/>
</dbReference>
<dbReference type="FunFam" id="3.40.50.620:FF:000152">
    <property type="entry name" value="Isoleucine--tRNA ligase"/>
    <property type="match status" value="1"/>
</dbReference>
<dbReference type="GO" id="GO:0008270">
    <property type="term" value="F:zinc ion binding"/>
    <property type="evidence" value="ECO:0007669"/>
    <property type="project" value="UniProtKB-UniRule"/>
</dbReference>
<evidence type="ECO:0000256" key="7">
    <source>
        <dbReference type="ARBA" id="ARBA00023146"/>
    </source>
</evidence>
<dbReference type="Pfam" id="PF08264">
    <property type="entry name" value="Anticodon_1"/>
    <property type="match status" value="1"/>
</dbReference>
<proteinExistence type="inferred from homology"/>
<dbReference type="RefSeq" id="WP_129647209.1">
    <property type="nucleotide sequence ID" value="NZ_LR215037.1"/>
</dbReference>
<dbReference type="InterPro" id="IPR014729">
    <property type="entry name" value="Rossmann-like_a/b/a_fold"/>
</dbReference>
<comment type="catalytic activity">
    <reaction evidence="9 10">
        <text>tRNA(Ile) + L-isoleucine + ATP = L-isoleucyl-tRNA(Ile) + AMP + diphosphate</text>
        <dbReference type="Rhea" id="RHEA:11060"/>
        <dbReference type="Rhea" id="RHEA-COMP:9666"/>
        <dbReference type="Rhea" id="RHEA-COMP:9695"/>
        <dbReference type="ChEBI" id="CHEBI:30616"/>
        <dbReference type="ChEBI" id="CHEBI:33019"/>
        <dbReference type="ChEBI" id="CHEBI:58045"/>
        <dbReference type="ChEBI" id="CHEBI:78442"/>
        <dbReference type="ChEBI" id="CHEBI:78528"/>
        <dbReference type="ChEBI" id="CHEBI:456215"/>
        <dbReference type="EC" id="6.1.1.5"/>
    </reaction>
</comment>
<comment type="subcellular location">
    <subcellularLocation>
        <location evidence="10">Cytoplasm</location>
    </subcellularLocation>
</comment>
<evidence type="ECO:0000256" key="5">
    <source>
        <dbReference type="ARBA" id="ARBA00022840"/>
    </source>
</evidence>
<dbReference type="EMBL" id="LR215037">
    <property type="protein sequence ID" value="VEU75801.1"/>
    <property type="molecule type" value="Genomic_DNA"/>
</dbReference>
<dbReference type="Gene3D" id="3.40.50.620">
    <property type="entry name" value="HUPs"/>
    <property type="match status" value="2"/>
</dbReference>
<feature type="binding site" evidence="10">
    <location>
        <position position="864"/>
    </location>
    <ligand>
        <name>Zn(2+)</name>
        <dbReference type="ChEBI" id="CHEBI:29105"/>
    </ligand>
</feature>
<dbReference type="Gene3D" id="1.10.10.830">
    <property type="entry name" value="Ile-tRNA synthetase CP2 domain-like"/>
    <property type="match status" value="1"/>
</dbReference>
<feature type="binding site" evidence="10">
    <location>
        <position position="554"/>
    </location>
    <ligand>
        <name>L-isoleucyl-5'-AMP</name>
        <dbReference type="ChEBI" id="CHEBI:178002"/>
    </ligand>
</feature>
<dbReference type="HAMAP" id="MF_02002">
    <property type="entry name" value="Ile_tRNA_synth_type1"/>
    <property type="match status" value="1"/>
</dbReference>
<keyword evidence="7 10" id="KW-0030">Aminoacyl-tRNA synthetase</keyword>
<keyword evidence="10" id="KW-0862">Zinc</keyword>
<evidence type="ECO:0000259" key="11">
    <source>
        <dbReference type="Pfam" id="PF00133"/>
    </source>
</evidence>
<dbReference type="AlphaFoldDB" id="A0A449B5B8"/>
<evidence type="ECO:0000256" key="4">
    <source>
        <dbReference type="ARBA" id="ARBA00022741"/>
    </source>
</evidence>
<dbReference type="KEGG" id="mmau:NCTC10168_00749"/>
<name>A0A449B5B8_9BACT</name>
<comment type="cofactor">
    <cofactor evidence="10">
        <name>Zn(2+)</name>
        <dbReference type="ChEBI" id="CHEBI:29105"/>
    </cofactor>
    <text evidence="10">Binds 1 zinc ion per subunit.</text>
</comment>
<comment type="function">
    <text evidence="8 10">Catalyzes the attachment of isoleucine to tRNA(Ile). As IleRS can inadvertently accommodate and process structurally similar amino acids such as valine, to avoid such errors it has two additional distinct tRNA(Ile)-dependent editing activities. One activity is designated as 'pretransfer' editing and involves the hydrolysis of activated Val-AMP. The other activity is designated 'posttransfer' editing and involves deacylation of mischarged Val-tRNA(Ile).</text>
</comment>
<dbReference type="CDD" id="cd07960">
    <property type="entry name" value="Anticodon_Ia_Ile_BEm"/>
    <property type="match status" value="1"/>
</dbReference>
<keyword evidence="3 10" id="KW-0436">Ligase</keyword>
<evidence type="ECO:0000256" key="8">
    <source>
        <dbReference type="ARBA" id="ARBA00025217"/>
    </source>
</evidence>
<dbReference type="InterPro" id="IPR009008">
    <property type="entry name" value="Val/Leu/Ile-tRNA-synth_edit"/>
</dbReference>